<gene>
    <name evidence="2" type="ORF">PCANC_11796</name>
</gene>
<dbReference type="OrthoDB" id="2505058at2759"/>
<evidence type="ECO:0000313" key="2">
    <source>
        <dbReference type="EMBL" id="PLW17167.1"/>
    </source>
</evidence>
<proteinExistence type="predicted"/>
<feature type="region of interest" description="Disordered" evidence="1">
    <location>
        <begin position="88"/>
        <end position="144"/>
    </location>
</feature>
<feature type="region of interest" description="Disordered" evidence="1">
    <location>
        <begin position="1"/>
        <end position="39"/>
    </location>
</feature>
<evidence type="ECO:0000313" key="3">
    <source>
        <dbReference type="Proteomes" id="UP000235388"/>
    </source>
</evidence>
<name>A0A2N5SVB0_9BASI</name>
<dbReference type="Proteomes" id="UP000235388">
    <property type="component" value="Unassembled WGS sequence"/>
</dbReference>
<keyword evidence="3" id="KW-1185">Reference proteome</keyword>
<dbReference type="AlphaFoldDB" id="A0A2N5SVB0"/>
<sequence>MSSASQPSILCPLPRRTHSNPVHPQTHTSSSSHPLKPATRAIKHHLQPNLPQELTSSDDVLSEFLSLFTTPSEPSRPPIFIYNKQLDSTSKQSNHSSQPPSPIRTTSSTPLSSSSSSSPSPLKIDDNQLNSLPGNHHPMSHPESIYPQAGLAVAPNHLSSIVSSPISRCHNPLPRHAELDVLASRLPKPFEPFESDPIHMHSKHDEERLAMTQSDHPLSSLMPALTLEPSVLPPSHS</sequence>
<organism evidence="2 3">
    <name type="scientific">Puccinia coronata f. sp. avenae</name>
    <dbReference type="NCBI Taxonomy" id="200324"/>
    <lineage>
        <taxon>Eukaryota</taxon>
        <taxon>Fungi</taxon>
        <taxon>Dikarya</taxon>
        <taxon>Basidiomycota</taxon>
        <taxon>Pucciniomycotina</taxon>
        <taxon>Pucciniomycetes</taxon>
        <taxon>Pucciniales</taxon>
        <taxon>Pucciniaceae</taxon>
        <taxon>Puccinia</taxon>
    </lineage>
</organism>
<reference evidence="2 3" key="1">
    <citation type="submission" date="2017-11" db="EMBL/GenBank/DDBJ databases">
        <title>De novo assembly and phasing of dikaryotic genomes from two isolates of Puccinia coronata f. sp. avenae, the causal agent of oat crown rust.</title>
        <authorList>
            <person name="Miller M.E."/>
            <person name="Zhang Y."/>
            <person name="Omidvar V."/>
            <person name="Sperschneider J."/>
            <person name="Schwessinger B."/>
            <person name="Raley C."/>
            <person name="Palmer J.M."/>
            <person name="Garnica D."/>
            <person name="Upadhyaya N."/>
            <person name="Rathjen J."/>
            <person name="Taylor J.M."/>
            <person name="Park R.F."/>
            <person name="Dodds P.N."/>
            <person name="Hirsch C.D."/>
            <person name="Kianian S.F."/>
            <person name="Figueroa M."/>
        </authorList>
    </citation>
    <scope>NUCLEOTIDE SEQUENCE [LARGE SCALE GENOMIC DNA]</scope>
    <source>
        <strain evidence="2">12NC29</strain>
    </source>
</reference>
<dbReference type="EMBL" id="PGCJ01000855">
    <property type="protein sequence ID" value="PLW17167.1"/>
    <property type="molecule type" value="Genomic_DNA"/>
</dbReference>
<evidence type="ECO:0000256" key="1">
    <source>
        <dbReference type="SAM" id="MobiDB-lite"/>
    </source>
</evidence>
<protein>
    <submittedName>
        <fullName evidence="2">Uncharacterized protein</fullName>
    </submittedName>
</protein>
<comment type="caution">
    <text evidence="2">The sequence shown here is derived from an EMBL/GenBank/DDBJ whole genome shotgun (WGS) entry which is preliminary data.</text>
</comment>
<accession>A0A2N5SVB0</accession>
<feature type="compositionally biased region" description="Low complexity" evidence="1">
    <location>
        <begin position="103"/>
        <end position="121"/>
    </location>
</feature>